<dbReference type="AlphaFoldDB" id="A0AAD9K227"/>
<reference evidence="7" key="1">
    <citation type="journal article" date="2023" name="Mol. Biol. Evol.">
        <title>Third-Generation Sequencing Reveals the Adaptive Role of the Epigenome in Three Deep-Sea Polychaetes.</title>
        <authorList>
            <person name="Perez M."/>
            <person name="Aroh O."/>
            <person name="Sun Y."/>
            <person name="Lan Y."/>
            <person name="Juniper S.K."/>
            <person name="Young C.R."/>
            <person name="Angers B."/>
            <person name="Qian P.Y."/>
        </authorList>
    </citation>
    <scope>NUCLEOTIDE SEQUENCE</scope>
    <source>
        <strain evidence="7">P08H-3</strain>
    </source>
</reference>
<dbReference type="InterPro" id="IPR001245">
    <property type="entry name" value="Ser-Thr/Tyr_kinase_cat_dom"/>
</dbReference>
<proteinExistence type="predicted"/>
<dbReference type="InterPro" id="IPR008266">
    <property type="entry name" value="Tyr_kinase_AS"/>
</dbReference>
<dbReference type="Gene3D" id="1.10.510.10">
    <property type="entry name" value="Transferase(Phosphotransferase) domain 1"/>
    <property type="match status" value="1"/>
</dbReference>
<dbReference type="InterPro" id="IPR051681">
    <property type="entry name" value="Ser/Thr_Kinases-Pseudokinases"/>
</dbReference>
<dbReference type="GO" id="GO:0004674">
    <property type="term" value="F:protein serine/threonine kinase activity"/>
    <property type="evidence" value="ECO:0007669"/>
    <property type="project" value="TreeGrafter"/>
</dbReference>
<dbReference type="Proteomes" id="UP001208570">
    <property type="component" value="Unassembled WGS sequence"/>
</dbReference>
<keyword evidence="1" id="KW-0808">Transferase</keyword>
<feature type="non-terminal residue" evidence="7">
    <location>
        <position position="267"/>
    </location>
</feature>
<dbReference type="GO" id="GO:0005524">
    <property type="term" value="F:ATP binding"/>
    <property type="evidence" value="ECO:0007669"/>
    <property type="project" value="UniProtKB-UniRule"/>
</dbReference>
<dbReference type="SUPFAM" id="SSF56112">
    <property type="entry name" value="Protein kinase-like (PK-like)"/>
    <property type="match status" value="1"/>
</dbReference>
<dbReference type="InterPro" id="IPR011009">
    <property type="entry name" value="Kinase-like_dom_sf"/>
</dbReference>
<keyword evidence="8" id="KW-1185">Reference proteome</keyword>
<evidence type="ECO:0000256" key="3">
    <source>
        <dbReference type="ARBA" id="ARBA00022777"/>
    </source>
</evidence>
<dbReference type="Pfam" id="PF07714">
    <property type="entry name" value="PK_Tyr_Ser-Thr"/>
    <property type="match status" value="1"/>
</dbReference>
<evidence type="ECO:0000313" key="8">
    <source>
        <dbReference type="Proteomes" id="UP001208570"/>
    </source>
</evidence>
<evidence type="ECO:0000256" key="1">
    <source>
        <dbReference type="ARBA" id="ARBA00022679"/>
    </source>
</evidence>
<evidence type="ECO:0000256" key="2">
    <source>
        <dbReference type="ARBA" id="ARBA00022741"/>
    </source>
</evidence>
<evidence type="ECO:0000313" key="7">
    <source>
        <dbReference type="EMBL" id="KAK2163334.1"/>
    </source>
</evidence>
<evidence type="ECO:0000256" key="5">
    <source>
        <dbReference type="PROSITE-ProRule" id="PRU10141"/>
    </source>
</evidence>
<keyword evidence="2 5" id="KW-0547">Nucleotide-binding</keyword>
<feature type="binding site" evidence="5">
    <location>
        <position position="40"/>
    </location>
    <ligand>
        <name>ATP</name>
        <dbReference type="ChEBI" id="CHEBI:30616"/>
    </ligand>
</feature>
<accession>A0AAD9K227</accession>
<sequence length="267" mass="30430">PQLNNCLIPSRDLDLGPRLGGGLFGDTYIADWKERTVAAKRITVGIHQNQLTDESYHWLMAEVKMMRKPSAKVTHFGLKPCNISPYIQITEGLHFLHSGKPRILHRDFRCANIIIDKYNRAKIVDFGMTKLIQRLRQRCDGRKGCFCNKHLNALPASVRWTAPEILQHPQSDENSDVITKACDVYSFAVVMWEMATLCDPFDDISDENEVMQLVIAGTRPRLGKLNGMIEPLKDLMILCWDPNPQKRPSTKQILSQLKSCVQMLTKT</sequence>
<organism evidence="7 8">
    <name type="scientific">Paralvinella palmiformis</name>
    <dbReference type="NCBI Taxonomy" id="53620"/>
    <lineage>
        <taxon>Eukaryota</taxon>
        <taxon>Metazoa</taxon>
        <taxon>Spiralia</taxon>
        <taxon>Lophotrochozoa</taxon>
        <taxon>Annelida</taxon>
        <taxon>Polychaeta</taxon>
        <taxon>Sedentaria</taxon>
        <taxon>Canalipalpata</taxon>
        <taxon>Terebellida</taxon>
        <taxon>Terebelliformia</taxon>
        <taxon>Alvinellidae</taxon>
        <taxon>Paralvinella</taxon>
    </lineage>
</organism>
<dbReference type="PANTHER" id="PTHR44329:SF288">
    <property type="entry name" value="MITOGEN-ACTIVATED PROTEIN KINASE KINASE KINASE 20"/>
    <property type="match status" value="1"/>
</dbReference>
<keyword evidence="4 5" id="KW-0067">ATP-binding</keyword>
<evidence type="ECO:0000259" key="6">
    <source>
        <dbReference type="PROSITE" id="PS50011"/>
    </source>
</evidence>
<dbReference type="PROSITE" id="PS50011">
    <property type="entry name" value="PROTEIN_KINASE_DOM"/>
    <property type="match status" value="1"/>
</dbReference>
<keyword evidence="3" id="KW-0418">Kinase</keyword>
<dbReference type="PROSITE" id="PS00107">
    <property type="entry name" value="PROTEIN_KINASE_ATP"/>
    <property type="match status" value="1"/>
</dbReference>
<gene>
    <name evidence="7" type="ORF">LSH36_81g01000</name>
</gene>
<dbReference type="PANTHER" id="PTHR44329">
    <property type="entry name" value="SERINE/THREONINE-PROTEIN KINASE TNNI3K-RELATED"/>
    <property type="match status" value="1"/>
</dbReference>
<evidence type="ECO:0000256" key="4">
    <source>
        <dbReference type="ARBA" id="ARBA00022840"/>
    </source>
</evidence>
<dbReference type="EMBL" id="JAODUP010000081">
    <property type="protein sequence ID" value="KAK2163334.1"/>
    <property type="molecule type" value="Genomic_DNA"/>
</dbReference>
<name>A0AAD9K227_9ANNE</name>
<dbReference type="Gene3D" id="3.30.200.20">
    <property type="entry name" value="Phosphorylase Kinase, domain 1"/>
    <property type="match status" value="1"/>
</dbReference>
<feature type="domain" description="Protein kinase" evidence="6">
    <location>
        <begin position="1"/>
        <end position="264"/>
    </location>
</feature>
<protein>
    <recommendedName>
        <fullName evidence="6">Protein kinase domain-containing protein</fullName>
    </recommendedName>
</protein>
<comment type="caution">
    <text evidence="7">The sequence shown here is derived from an EMBL/GenBank/DDBJ whole genome shotgun (WGS) entry which is preliminary data.</text>
</comment>
<dbReference type="PROSITE" id="PS00109">
    <property type="entry name" value="PROTEIN_KINASE_TYR"/>
    <property type="match status" value="1"/>
</dbReference>
<dbReference type="InterPro" id="IPR000719">
    <property type="entry name" value="Prot_kinase_dom"/>
</dbReference>
<dbReference type="InterPro" id="IPR017441">
    <property type="entry name" value="Protein_kinase_ATP_BS"/>
</dbReference>